<sequence length="553" mass="60248">MESSQKVREKKGLLTDMKDMIADPGLTLFVLLIFLVFILFIVYPFLKLALLPGAEDWTKAFTSSKVMTAFRHTMVSSVLATTTAIVIGFIFAYAMNYARLPGSRVFRVIALLPNMAPSVMTGLAFLLLFGRRGVITYRLLGLITDPYGWFGLWIVQSLAFFPLAYITISGVLRAISPNVELSAQNLGASGFRLFCTVTVPLATPGIASAYLLVFINTLADFGNPKLIGGNYNTLATLAYTTVTGNYDMPLAAALSLFLVVPSLLMFFIQKFYLDRKSYVTVTGKPTGGLTREFVSMPVKVFLFSVCSFVCLIICILIGGVVGFSFTETLGVDNTFTFSHFYSNVLNSKTMANSWKLSVVAAIATACLGILLGYLVTRKRFPGRQTADFLAMLPASLPGTFIGISLIIVFNKKPLMLTGTGAIIVIGMVIRQIPVGYRNAVAGFKQIDKSIEEAAANLGSSSVKTFRTIVMPMLKNPMSICLVYSFMKCMNTLSTVIFLVSAKWNVASNTILNLADWGAYGDAAATALGMMLIILLTFGIAKLLLRDKINIFDL</sequence>
<accession>A0A174U808</accession>
<dbReference type="GO" id="GO:0005886">
    <property type="term" value="C:plasma membrane"/>
    <property type="evidence" value="ECO:0007669"/>
    <property type="project" value="UniProtKB-SubCell"/>
</dbReference>
<keyword evidence="2 5" id="KW-0812">Transmembrane</keyword>
<dbReference type="Proteomes" id="UP000095512">
    <property type="component" value="Unassembled WGS sequence"/>
</dbReference>
<dbReference type="SUPFAM" id="SSF161098">
    <property type="entry name" value="MetI-like"/>
    <property type="match status" value="2"/>
</dbReference>
<proteinExistence type="inferred from homology"/>
<dbReference type="EMBL" id="UAVW01000009">
    <property type="protein sequence ID" value="SQB11200.1"/>
    <property type="molecule type" value="Genomic_DNA"/>
</dbReference>
<evidence type="ECO:0000256" key="3">
    <source>
        <dbReference type="ARBA" id="ARBA00022989"/>
    </source>
</evidence>
<dbReference type="InterPro" id="IPR000515">
    <property type="entry name" value="MetI-like"/>
</dbReference>
<dbReference type="PANTHER" id="PTHR43496">
    <property type="entry name" value="PROTEIN LPLB"/>
    <property type="match status" value="1"/>
</dbReference>
<feature type="transmembrane region" description="Helical" evidence="5">
    <location>
        <begin position="105"/>
        <end position="129"/>
    </location>
</feature>
<evidence type="ECO:0000313" key="9">
    <source>
        <dbReference type="Proteomes" id="UP000095512"/>
    </source>
</evidence>
<evidence type="ECO:0000256" key="1">
    <source>
        <dbReference type="ARBA" id="ARBA00004141"/>
    </source>
</evidence>
<evidence type="ECO:0000313" key="10">
    <source>
        <dbReference type="Proteomes" id="UP000251853"/>
    </source>
</evidence>
<dbReference type="AlphaFoldDB" id="A0A174U808"/>
<feature type="transmembrane region" description="Helical" evidence="5">
    <location>
        <begin position="388"/>
        <end position="409"/>
    </location>
</feature>
<feature type="transmembrane region" description="Helical" evidence="5">
    <location>
        <begin position="21"/>
        <end position="46"/>
    </location>
</feature>
<feature type="transmembrane region" description="Helical" evidence="5">
    <location>
        <begin position="74"/>
        <end position="93"/>
    </location>
</feature>
<dbReference type="Proteomes" id="UP000251853">
    <property type="component" value="Unassembled WGS sequence"/>
</dbReference>
<keyword evidence="5" id="KW-0813">Transport</keyword>
<reference evidence="8 10" key="2">
    <citation type="submission" date="2018-06" db="EMBL/GenBank/DDBJ databases">
        <authorList>
            <consortium name="Pathogen Informatics"/>
            <person name="Doyle S."/>
        </authorList>
    </citation>
    <scope>NUCLEOTIDE SEQUENCE [LARGE SCALE GENOMIC DNA]</scope>
    <source>
        <strain evidence="8 10">NCTC11224</strain>
    </source>
</reference>
<evidence type="ECO:0000256" key="5">
    <source>
        <dbReference type="RuleBase" id="RU363032"/>
    </source>
</evidence>
<dbReference type="PROSITE" id="PS50928">
    <property type="entry name" value="ABC_TM1"/>
    <property type="match status" value="2"/>
</dbReference>
<evidence type="ECO:0000256" key="4">
    <source>
        <dbReference type="ARBA" id="ARBA00023136"/>
    </source>
</evidence>
<feature type="transmembrane region" description="Helical" evidence="5">
    <location>
        <begin position="300"/>
        <end position="325"/>
    </location>
</feature>
<feature type="domain" description="ABC transmembrane type-1" evidence="6">
    <location>
        <begin position="70"/>
        <end position="269"/>
    </location>
</feature>
<dbReference type="CDD" id="cd06261">
    <property type="entry name" value="TM_PBP2"/>
    <property type="match status" value="2"/>
</dbReference>
<organism evidence="7 9">
    <name type="scientific">Enterocloster clostridioformis</name>
    <dbReference type="NCBI Taxonomy" id="1531"/>
    <lineage>
        <taxon>Bacteria</taxon>
        <taxon>Bacillati</taxon>
        <taxon>Bacillota</taxon>
        <taxon>Clostridia</taxon>
        <taxon>Lachnospirales</taxon>
        <taxon>Lachnospiraceae</taxon>
        <taxon>Enterocloster</taxon>
    </lineage>
</organism>
<evidence type="ECO:0000313" key="8">
    <source>
        <dbReference type="EMBL" id="SQB11200.1"/>
    </source>
</evidence>
<feature type="domain" description="ABC transmembrane type-1" evidence="6">
    <location>
        <begin position="350"/>
        <end position="540"/>
    </location>
</feature>
<dbReference type="InterPro" id="IPR035906">
    <property type="entry name" value="MetI-like_sf"/>
</dbReference>
<feature type="transmembrane region" description="Helical" evidence="5">
    <location>
        <begin position="480"/>
        <end position="503"/>
    </location>
</feature>
<protein>
    <submittedName>
        <fullName evidence="7">Iron ABC transporter permease</fullName>
    </submittedName>
</protein>
<feature type="transmembrane region" description="Helical" evidence="5">
    <location>
        <begin position="149"/>
        <end position="172"/>
    </location>
</feature>
<dbReference type="Gene3D" id="1.10.3720.10">
    <property type="entry name" value="MetI-like"/>
    <property type="match status" value="2"/>
</dbReference>
<keyword evidence="3 5" id="KW-1133">Transmembrane helix</keyword>
<reference evidence="7 9" key="1">
    <citation type="submission" date="2015-09" db="EMBL/GenBank/DDBJ databases">
        <authorList>
            <consortium name="Pathogen Informatics"/>
        </authorList>
    </citation>
    <scope>NUCLEOTIDE SEQUENCE [LARGE SCALE GENOMIC DNA]</scope>
    <source>
        <strain evidence="7 9">2789STDY5834865</strain>
    </source>
</reference>
<feature type="transmembrane region" description="Helical" evidence="5">
    <location>
        <begin position="415"/>
        <end position="436"/>
    </location>
</feature>
<name>A0A174U808_9FIRM</name>
<evidence type="ECO:0000313" key="7">
    <source>
        <dbReference type="EMBL" id="CUQ15790.1"/>
    </source>
</evidence>
<dbReference type="Pfam" id="PF00528">
    <property type="entry name" value="BPD_transp_1"/>
    <property type="match status" value="2"/>
</dbReference>
<evidence type="ECO:0000259" key="6">
    <source>
        <dbReference type="PROSITE" id="PS50928"/>
    </source>
</evidence>
<keyword evidence="10" id="KW-1185">Reference proteome</keyword>
<feature type="transmembrane region" description="Helical" evidence="5">
    <location>
        <begin position="193"/>
        <end position="215"/>
    </location>
</feature>
<feature type="transmembrane region" description="Helical" evidence="5">
    <location>
        <begin position="250"/>
        <end position="268"/>
    </location>
</feature>
<dbReference type="EMBL" id="CZAB01000098">
    <property type="protein sequence ID" value="CUQ15790.1"/>
    <property type="molecule type" value="Genomic_DNA"/>
</dbReference>
<gene>
    <name evidence="7" type="primary">sfuB</name>
    <name evidence="7" type="ORF">ERS852480_05015</name>
    <name evidence="8" type="ORF">NCTC11224_02553</name>
</gene>
<feature type="transmembrane region" description="Helical" evidence="5">
    <location>
        <begin position="523"/>
        <end position="544"/>
    </location>
</feature>
<dbReference type="PANTHER" id="PTHR43496:SF1">
    <property type="entry name" value="POLYGALACTURONAN_RHAMNOGALACTURONAN TRANSPORT SYSTEM PERMEASE PROTEIN YTEP"/>
    <property type="match status" value="1"/>
</dbReference>
<dbReference type="GO" id="GO:0055085">
    <property type="term" value="P:transmembrane transport"/>
    <property type="evidence" value="ECO:0007669"/>
    <property type="project" value="InterPro"/>
</dbReference>
<comment type="subcellular location">
    <subcellularLocation>
        <location evidence="5">Cell membrane</location>
        <topology evidence="5">Multi-pass membrane protein</topology>
    </subcellularLocation>
    <subcellularLocation>
        <location evidence="1">Membrane</location>
        <topology evidence="1">Multi-pass membrane protein</topology>
    </subcellularLocation>
</comment>
<feature type="transmembrane region" description="Helical" evidence="5">
    <location>
        <begin position="356"/>
        <end position="376"/>
    </location>
</feature>
<comment type="similarity">
    <text evidence="5">Belongs to the binding-protein-dependent transport system permease family.</text>
</comment>
<keyword evidence="4 5" id="KW-0472">Membrane</keyword>
<dbReference type="RefSeq" id="WP_057573047.1">
    <property type="nucleotide sequence ID" value="NZ_CATYWZ010000157.1"/>
</dbReference>
<evidence type="ECO:0000256" key="2">
    <source>
        <dbReference type="ARBA" id="ARBA00022692"/>
    </source>
</evidence>